<dbReference type="PATRIC" id="fig|751945.3.peg.990"/>
<reference evidence="3 4" key="1">
    <citation type="journal article" date="2013" name="Genome Announc.">
        <title>Whole Genome Sequencing of Thermus oshimai JL-2 and Thermus thermophilus JL-18, Incomplete Denitrifiers from the United States Great Basin.</title>
        <authorList>
            <person name="Murugapiran S.K."/>
            <person name="Huntemann M."/>
            <person name="Wei C.L."/>
            <person name="Han J."/>
            <person name="Detter J.C."/>
            <person name="Han C.S."/>
            <person name="Erkkila T.H."/>
            <person name="Teshima H."/>
            <person name="Chen A."/>
            <person name="Kyrpides N."/>
            <person name="Mavrommatis K."/>
            <person name="Markowitz V."/>
            <person name="Szeto E."/>
            <person name="Ivanova N."/>
            <person name="Pagani I."/>
            <person name="Lam J."/>
            <person name="McDonald A.I."/>
            <person name="Dodsworth J.A."/>
            <person name="Pati A."/>
            <person name="Goodwin L."/>
            <person name="Peters L."/>
            <person name="Pitluck S."/>
            <person name="Woyke T."/>
            <person name="Hedlund B.P."/>
        </authorList>
    </citation>
    <scope>NUCLEOTIDE SEQUENCE</scope>
    <source>
        <strain evidence="3 4">JL-2</strain>
    </source>
</reference>
<sequence>MPDAIVVGAGIVGAASAYRLAEAGLRVLLLEKEAAFAQGSTGRSAAGVRVQFSEPVNVLLSYRSILEYRALPEARYRPIGYLFLVPEALAGAQEEALRTQTALGVPVRRLSLEEAEGLVPFRKEGLAFATFGPLDGVIDPHGATAFYLQRARALGAEVRFAEPVVGAERVGRGFRVYTPKGAHEAPLVLLATGAWTGAVGRLFGVDLPVWPLRRMVFATAPTPFPHAFPLTVDLGTGFYLRSEGPRLLLGRSNPEERPGFLEGMDWGSLGPTLEAGLARFPFLEEAALDPRASWWGYYEVTPDHNPLLGFAVEGLLVAAGFSGHGVQQAAMVGRLMAEFARYGEAKSLDVTPLRPGRFREGKPLAERGVV</sequence>
<dbReference type="OrthoDB" id="9794226at2"/>
<dbReference type="PANTHER" id="PTHR13847">
    <property type="entry name" value="SARCOSINE DEHYDROGENASE-RELATED"/>
    <property type="match status" value="1"/>
</dbReference>
<dbReference type="GO" id="GO:0005737">
    <property type="term" value="C:cytoplasm"/>
    <property type="evidence" value="ECO:0007669"/>
    <property type="project" value="TreeGrafter"/>
</dbReference>
<evidence type="ECO:0000256" key="1">
    <source>
        <dbReference type="ARBA" id="ARBA00023002"/>
    </source>
</evidence>
<gene>
    <name evidence="3" type="ORF">Theos_0995</name>
</gene>
<dbReference type="Gene3D" id="3.30.9.10">
    <property type="entry name" value="D-Amino Acid Oxidase, subunit A, domain 2"/>
    <property type="match status" value="1"/>
</dbReference>
<keyword evidence="1" id="KW-0560">Oxidoreductase</keyword>
<dbReference type="InterPro" id="IPR036188">
    <property type="entry name" value="FAD/NAD-bd_sf"/>
</dbReference>
<dbReference type="eggNOG" id="COG0665">
    <property type="taxonomic scope" value="Bacteria"/>
</dbReference>
<dbReference type="Gene3D" id="3.50.50.60">
    <property type="entry name" value="FAD/NAD(P)-binding domain"/>
    <property type="match status" value="1"/>
</dbReference>
<evidence type="ECO:0000259" key="2">
    <source>
        <dbReference type="Pfam" id="PF01266"/>
    </source>
</evidence>
<dbReference type="AlphaFoldDB" id="K7QWQ9"/>
<dbReference type="Proteomes" id="UP000000211">
    <property type="component" value="Chromosome"/>
</dbReference>
<dbReference type="Pfam" id="PF01266">
    <property type="entry name" value="DAO"/>
    <property type="match status" value="1"/>
</dbReference>
<evidence type="ECO:0000313" key="3">
    <source>
        <dbReference type="EMBL" id="AFV76048.1"/>
    </source>
</evidence>
<evidence type="ECO:0000313" key="4">
    <source>
        <dbReference type="Proteomes" id="UP000000211"/>
    </source>
</evidence>
<dbReference type="PANTHER" id="PTHR13847:SF287">
    <property type="entry name" value="FAD-DEPENDENT OXIDOREDUCTASE DOMAIN-CONTAINING PROTEIN 1"/>
    <property type="match status" value="1"/>
</dbReference>
<dbReference type="RefSeq" id="WP_016329239.1">
    <property type="nucleotide sequence ID" value="NC_019386.1"/>
</dbReference>
<proteinExistence type="predicted"/>
<organism evidence="3 4">
    <name type="scientific">Thermus oshimai JL-2</name>
    <dbReference type="NCBI Taxonomy" id="751945"/>
    <lineage>
        <taxon>Bacteria</taxon>
        <taxon>Thermotogati</taxon>
        <taxon>Deinococcota</taxon>
        <taxon>Deinococci</taxon>
        <taxon>Thermales</taxon>
        <taxon>Thermaceae</taxon>
        <taxon>Thermus</taxon>
    </lineage>
</organism>
<dbReference type="GO" id="GO:0016491">
    <property type="term" value="F:oxidoreductase activity"/>
    <property type="evidence" value="ECO:0007669"/>
    <property type="project" value="UniProtKB-KW"/>
</dbReference>
<dbReference type="STRING" id="751945.Theos_0995"/>
<accession>K7QWQ9</accession>
<dbReference type="EMBL" id="CP003249">
    <property type="protein sequence ID" value="AFV76048.1"/>
    <property type="molecule type" value="Genomic_DNA"/>
</dbReference>
<dbReference type="KEGG" id="tos:Theos_0995"/>
<feature type="domain" description="FAD dependent oxidoreductase" evidence="2">
    <location>
        <begin position="3"/>
        <end position="338"/>
    </location>
</feature>
<keyword evidence="4" id="KW-1185">Reference proteome</keyword>
<name>K7QWQ9_THEOS</name>
<dbReference type="HOGENOM" id="CLU_007884_4_1_0"/>
<dbReference type="SUPFAM" id="SSF51905">
    <property type="entry name" value="FAD/NAD(P)-binding domain"/>
    <property type="match status" value="1"/>
</dbReference>
<protein>
    <submittedName>
        <fullName evidence="3">Glycine/D-amino acid oxidase, deaminating</fullName>
    </submittedName>
</protein>
<dbReference type="InterPro" id="IPR006076">
    <property type="entry name" value="FAD-dep_OxRdtase"/>
</dbReference>